<feature type="transmembrane region" description="Helical" evidence="7">
    <location>
        <begin position="77"/>
        <end position="95"/>
    </location>
</feature>
<name>A0A2T0YCE5_9MICC</name>
<keyword evidence="3 7" id="KW-0812">Transmembrane</keyword>
<dbReference type="OrthoDB" id="5189646at2"/>
<keyword evidence="10" id="KW-1185">Reference proteome</keyword>
<dbReference type="Pfam" id="PF06781">
    <property type="entry name" value="CrgA"/>
    <property type="match status" value="1"/>
</dbReference>
<evidence type="ECO:0000256" key="8">
    <source>
        <dbReference type="SAM" id="MobiDB-lite"/>
    </source>
</evidence>
<keyword evidence="1 7" id="KW-1003">Cell membrane</keyword>
<dbReference type="GO" id="GO:0051301">
    <property type="term" value="P:cell division"/>
    <property type="evidence" value="ECO:0007669"/>
    <property type="project" value="UniProtKB-UniRule"/>
</dbReference>
<comment type="function">
    <text evidence="7">Involved in cell division.</text>
</comment>
<sequence>MAESKQRKNRRTRGKTETKKSPLNDADPKELKDLGLEDDSLPLWYRATMIGLMILGLLWLIVYYITQGAAPVPGAGGWNIIIGFSIAMVGFFMTMRWK</sequence>
<evidence type="ECO:0000313" key="10">
    <source>
        <dbReference type="Proteomes" id="UP000238217"/>
    </source>
</evidence>
<dbReference type="InterPro" id="IPR009619">
    <property type="entry name" value="CrgA"/>
</dbReference>
<evidence type="ECO:0000256" key="6">
    <source>
        <dbReference type="ARBA" id="ARBA00023306"/>
    </source>
</evidence>
<dbReference type="AlphaFoldDB" id="A0A2T0YCE5"/>
<evidence type="ECO:0000256" key="7">
    <source>
        <dbReference type="HAMAP-Rule" id="MF_00631"/>
    </source>
</evidence>
<dbReference type="EMBL" id="PVTY01000021">
    <property type="protein sequence ID" value="PRZ12442.1"/>
    <property type="molecule type" value="Genomic_DNA"/>
</dbReference>
<keyword evidence="6 7" id="KW-0131">Cell cycle</keyword>
<keyword evidence="5 7" id="KW-0472">Membrane</keyword>
<accession>A0A2T0YCE5</accession>
<comment type="similarity">
    <text evidence="7">Belongs to the CrgA family.</text>
</comment>
<feature type="region of interest" description="Disordered" evidence="8">
    <location>
        <begin position="1"/>
        <end position="33"/>
    </location>
</feature>
<reference evidence="9 10" key="1">
    <citation type="submission" date="2018-03" db="EMBL/GenBank/DDBJ databases">
        <title>Comparative analysis of microorganisms from saline springs in Andes Mountain Range, Colombia.</title>
        <authorList>
            <person name="Rubin E."/>
        </authorList>
    </citation>
    <scope>NUCLEOTIDE SEQUENCE [LARGE SCALE GENOMIC DNA]</scope>
    <source>
        <strain evidence="9 10">CG 35</strain>
    </source>
</reference>
<dbReference type="Proteomes" id="UP000238217">
    <property type="component" value="Unassembled WGS sequence"/>
</dbReference>
<proteinExistence type="inferred from homology"/>
<dbReference type="HAMAP" id="MF_00631">
    <property type="entry name" value="CrgA"/>
    <property type="match status" value="1"/>
</dbReference>
<evidence type="ECO:0000256" key="4">
    <source>
        <dbReference type="ARBA" id="ARBA00022989"/>
    </source>
</evidence>
<keyword evidence="2 7" id="KW-0132">Cell division</keyword>
<organism evidence="9 10">
    <name type="scientific">Nesterenkonia sandarakina</name>
    <dbReference type="NCBI Taxonomy" id="272918"/>
    <lineage>
        <taxon>Bacteria</taxon>
        <taxon>Bacillati</taxon>
        <taxon>Actinomycetota</taxon>
        <taxon>Actinomycetes</taxon>
        <taxon>Micrococcales</taxon>
        <taxon>Micrococcaceae</taxon>
        <taxon>Nesterenkonia</taxon>
    </lineage>
</organism>
<feature type="transmembrane region" description="Helical" evidence="7">
    <location>
        <begin position="43"/>
        <end position="65"/>
    </location>
</feature>
<evidence type="ECO:0000256" key="2">
    <source>
        <dbReference type="ARBA" id="ARBA00022618"/>
    </source>
</evidence>
<evidence type="ECO:0000256" key="5">
    <source>
        <dbReference type="ARBA" id="ARBA00023136"/>
    </source>
</evidence>
<evidence type="ECO:0000256" key="3">
    <source>
        <dbReference type="ARBA" id="ARBA00022692"/>
    </source>
</evidence>
<comment type="subcellular location">
    <subcellularLocation>
        <location evidence="7">Cell membrane</location>
        <topology evidence="7">Multi-pass membrane protein</topology>
    </subcellularLocation>
</comment>
<evidence type="ECO:0000313" key="9">
    <source>
        <dbReference type="EMBL" id="PRZ12442.1"/>
    </source>
</evidence>
<gene>
    <name evidence="7" type="primary">crgA</name>
    <name evidence="9" type="ORF">BCL67_1214</name>
</gene>
<protein>
    <recommendedName>
        <fullName evidence="7">Cell division protein CrgA</fullName>
    </recommendedName>
</protein>
<keyword evidence="4 7" id="KW-1133">Transmembrane helix</keyword>
<comment type="caution">
    <text evidence="9">The sequence shown here is derived from an EMBL/GenBank/DDBJ whole genome shotgun (WGS) entry which is preliminary data.</text>
</comment>
<evidence type="ECO:0000256" key="1">
    <source>
        <dbReference type="ARBA" id="ARBA00022475"/>
    </source>
</evidence>
<dbReference type="RefSeq" id="WP_106123947.1">
    <property type="nucleotide sequence ID" value="NZ_PVTY01000021.1"/>
</dbReference>
<dbReference type="GO" id="GO:0005886">
    <property type="term" value="C:plasma membrane"/>
    <property type="evidence" value="ECO:0007669"/>
    <property type="project" value="UniProtKB-SubCell"/>
</dbReference>
<feature type="compositionally biased region" description="Basic and acidic residues" evidence="8">
    <location>
        <begin position="14"/>
        <end position="33"/>
    </location>
</feature>